<dbReference type="FunFam" id="3.30.70.1660:FF:000002">
    <property type="entry name" value="Peptide chain release factor 1"/>
    <property type="match status" value="1"/>
</dbReference>
<dbReference type="EMBL" id="LGGO01000034">
    <property type="protein sequence ID" value="KUK77425.1"/>
    <property type="molecule type" value="Genomic_DNA"/>
</dbReference>
<evidence type="ECO:0000256" key="4">
    <source>
        <dbReference type="ARBA" id="ARBA00022917"/>
    </source>
</evidence>
<sequence>MMNIENYTKKYKDNPELEKQHELEKRMANAHQTGEDMSKLSEELSYYSTVAAKIIQIQKALSEYQEAQELLNDGEMKDLAQTELEKNEQIITELDDEITGLKIDREFADEDDMKSAVLEIRAGAGGDEAALFAADLFRMYKSYSQSKGWSISIIDYNLTEGGGYKEVVAQINGKGVYRALKYESGVHRVQRVPVTESSGRIHTSTASVAILPEAKNVDVEIKPEDLEVEVMRASGAGGQCVNKTDSAVRITHLPTGIVVSCQETKYQAQNKEKAMQLLRARLYEKRKAEQAEKRSDLRSSQIGTAMRAEKIRTYNFPQNRVTDHRIKESWHNLEDILNGNIEELLEETRKLIQIKALKEKK</sequence>
<dbReference type="Proteomes" id="UP000053904">
    <property type="component" value="Unassembled WGS sequence"/>
</dbReference>
<keyword evidence="6" id="KW-0175">Coiled coil</keyword>
<dbReference type="Pfam" id="PF00472">
    <property type="entry name" value="RF-1"/>
    <property type="match status" value="1"/>
</dbReference>
<dbReference type="PROSITE" id="PS00745">
    <property type="entry name" value="RF_PROK_I"/>
    <property type="match status" value="1"/>
</dbReference>
<dbReference type="Gene3D" id="3.30.70.1660">
    <property type="match status" value="2"/>
</dbReference>
<dbReference type="InterPro" id="IPR000352">
    <property type="entry name" value="Pep_chain_release_fac_I"/>
</dbReference>
<dbReference type="PANTHER" id="PTHR43804">
    <property type="entry name" value="LD18447P"/>
    <property type="match status" value="1"/>
</dbReference>
<name>A0A124FXA3_9BACT</name>
<dbReference type="AlphaFoldDB" id="A0A124FXA3"/>
<dbReference type="Pfam" id="PF03462">
    <property type="entry name" value="PCRF"/>
    <property type="match status" value="1"/>
</dbReference>
<dbReference type="Gene3D" id="3.30.160.20">
    <property type="match status" value="1"/>
</dbReference>
<evidence type="ECO:0000313" key="9">
    <source>
        <dbReference type="Proteomes" id="UP000053904"/>
    </source>
</evidence>
<protein>
    <recommendedName>
        <fullName evidence="5">Peptide chain release factor 1</fullName>
    </recommendedName>
</protein>
<evidence type="ECO:0000259" key="7">
    <source>
        <dbReference type="PROSITE" id="PS00745"/>
    </source>
</evidence>
<dbReference type="Gene3D" id="6.10.140.1950">
    <property type="match status" value="1"/>
</dbReference>
<dbReference type="NCBIfam" id="TIGR00019">
    <property type="entry name" value="prfA"/>
    <property type="match status" value="1"/>
</dbReference>
<evidence type="ECO:0000256" key="2">
    <source>
        <dbReference type="ARBA" id="ARBA00010835"/>
    </source>
</evidence>
<feature type="domain" description="Prokaryotic-type class I peptide chain release factors" evidence="7">
    <location>
        <begin position="232"/>
        <end position="248"/>
    </location>
</feature>
<evidence type="ECO:0000256" key="5">
    <source>
        <dbReference type="NCBIfam" id="TIGR00019"/>
    </source>
</evidence>
<keyword evidence="3" id="KW-0488">Methylation</keyword>
<dbReference type="SUPFAM" id="SSF75620">
    <property type="entry name" value="Release factor"/>
    <property type="match status" value="1"/>
</dbReference>
<keyword evidence="4" id="KW-0648">Protein biosynthesis</keyword>
<dbReference type="PATRIC" id="fig|1641389.3.peg.410"/>
<reference evidence="9" key="1">
    <citation type="journal article" date="2015" name="MBio">
        <title>Genome-Resolved Metagenomic Analysis Reveals Roles for Candidate Phyla and Other Microbial Community Members in Biogeochemical Transformations in Oil Reservoirs.</title>
        <authorList>
            <person name="Hu P."/>
            <person name="Tom L."/>
            <person name="Singh A."/>
            <person name="Thomas B.C."/>
            <person name="Baker B.J."/>
            <person name="Piceno Y.M."/>
            <person name="Andersen G.L."/>
            <person name="Banfield J.F."/>
        </authorList>
    </citation>
    <scope>NUCLEOTIDE SEQUENCE [LARGE SCALE GENOMIC DNA]</scope>
</reference>
<gene>
    <name evidence="8" type="ORF">XD93_0334</name>
</gene>
<dbReference type="GO" id="GO:0016149">
    <property type="term" value="F:translation release factor activity, codon specific"/>
    <property type="evidence" value="ECO:0007669"/>
    <property type="project" value="InterPro"/>
</dbReference>
<dbReference type="GO" id="GO:0005737">
    <property type="term" value="C:cytoplasm"/>
    <property type="evidence" value="ECO:0007669"/>
    <property type="project" value="UniProtKB-ARBA"/>
</dbReference>
<accession>A0A124FXA3</accession>
<organism evidence="8 9">
    <name type="scientific">candidate division WS6 bacterium 34_10</name>
    <dbReference type="NCBI Taxonomy" id="1641389"/>
    <lineage>
        <taxon>Bacteria</taxon>
        <taxon>Candidatus Dojkabacteria</taxon>
    </lineage>
</organism>
<feature type="coiled-coil region" evidence="6">
    <location>
        <begin position="57"/>
        <end position="97"/>
    </location>
</feature>
<comment type="similarity">
    <text evidence="2">Belongs to the prokaryotic/mitochondrial release factor family.</text>
</comment>
<dbReference type="InterPro" id="IPR005139">
    <property type="entry name" value="PCRF"/>
</dbReference>
<evidence type="ECO:0000256" key="3">
    <source>
        <dbReference type="ARBA" id="ARBA00022481"/>
    </source>
</evidence>
<comment type="caution">
    <text evidence="8">The sequence shown here is derived from an EMBL/GenBank/DDBJ whole genome shotgun (WGS) entry which is preliminary data.</text>
</comment>
<proteinExistence type="inferred from homology"/>
<dbReference type="InterPro" id="IPR045853">
    <property type="entry name" value="Pep_chain_release_fac_I_sf"/>
</dbReference>
<evidence type="ECO:0000256" key="6">
    <source>
        <dbReference type="SAM" id="Coils"/>
    </source>
</evidence>
<dbReference type="InterPro" id="IPR050057">
    <property type="entry name" value="Prokaryotic/Mito_RF"/>
</dbReference>
<comment type="function">
    <text evidence="1">Peptide chain release factor 1 directs the termination of translation in response to the peptide chain termination codons UAG and UAA.</text>
</comment>
<evidence type="ECO:0000256" key="1">
    <source>
        <dbReference type="ARBA" id="ARBA00002986"/>
    </source>
</evidence>
<dbReference type="InterPro" id="IPR004373">
    <property type="entry name" value="RF-1"/>
</dbReference>
<dbReference type="PANTHER" id="PTHR43804:SF7">
    <property type="entry name" value="LD18447P"/>
    <property type="match status" value="1"/>
</dbReference>
<dbReference type="NCBIfam" id="NF001859">
    <property type="entry name" value="PRK00591.1"/>
    <property type="match status" value="1"/>
</dbReference>
<dbReference type="FunFam" id="3.30.160.20:FF:000004">
    <property type="entry name" value="Peptide chain release factor 1"/>
    <property type="match status" value="1"/>
</dbReference>
<dbReference type="SMART" id="SM00937">
    <property type="entry name" value="PCRF"/>
    <property type="match status" value="1"/>
</dbReference>
<evidence type="ECO:0000313" key="8">
    <source>
        <dbReference type="EMBL" id="KUK77425.1"/>
    </source>
</evidence>